<evidence type="ECO:0000256" key="3">
    <source>
        <dbReference type="SAM" id="SignalP"/>
    </source>
</evidence>
<dbReference type="Gene3D" id="3.40.50.410">
    <property type="entry name" value="von Willebrand factor, type A domain"/>
    <property type="match status" value="1"/>
</dbReference>
<dbReference type="InterPro" id="IPR008707">
    <property type="entry name" value="B-propeller_PilY1"/>
</dbReference>
<dbReference type="GO" id="GO:0046872">
    <property type="term" value="F:metal ion binding"/>
    <property type="evidence" value="ECO:0007669"/>
    <property type="project" value="UniProtKB-KW"/>
</dbReference>
<evidence type="ECO:0000256" key="2">
    <source>
        <dbReference type="ARBA" id="ARBA00022837"/>
    </source>
</evidence>
<evidence type="ECO:0000259" key="4">
    <source>
        <dbReference type="Pfam" id="PF05567"/>
    </source>
</evidence>
<dbReference type="RefSeq" id="WP_149424894.1">
    <property type="nucleotide sequence ID" value="NZ_CP022579.1"/>
</dbReference>
<dbReference type="KEGG" id="otr:OTERR_07280"/>
<evidence type="ECO:0000256" key="1">
    <source>
        <dbReference type="ARBA" id="ARBA00022723"/>
    </source>
</evidence>
<evidence type="ECO:0000313" key="6">
    <source>
        <dbReference type="Proteomes" id="UP000323671"/>
    </source>
</evidence>
<feature type="signal peptide" evidence="3">
    <location>
        <begin position="1"/>
        <end position="26"/>
    </location>
</feature>
<proteinExistence type="predicted"/>
<keyword evidence="2" id="KW-0106">Calcium</keyword>
<keyword evidence="1" id="KW-0479">Metal-binding</keyword>
<name>A0A5C1E6E4_9RHOO</name>
<evidence type="ECO:0000313" key="5">
    <source>
        <dbReference type="EMBL" id="QEL64204.1"/>
    </source>
</evidence>
<dbReference type="AlphaFoldDB" id="A0A5C1E6E4"/>
<keyword evidence="3" id="KW-0732">Signal</keyword>
<feature type="chain" id="PRO_5023140328" evidence="3">
    <location>
        <begin position="27"/>
        <end position="1066"/>
    </location>
</feature>
<dbReference type="SUPFAM" id="SSF53300">
    <property type="entry name" value="vWA-like"/>
    <property type="match status" value="1"/>
</dbReference>
<dbReference type="InterPro" id="IPR036465">
    <property type="entry name" value="vWFA_dom_sf"/>
</dbReference>
<dbReference type="Pfam" id="PF05567">
    <property type="entry name" value="T4P_PilY1"/>
    <property type="match status" value="1"/>
</dbReference>
<dbReference type="Proteomes" id="UP000323671">
    <property type="component" value="Chromosome"/>
</dbReference>
<keyword evidence="6" id="KW-1185">Reference proteome</keyword>
<reference evidence="5 6" key="1">
    <citation type="submission" date="2017-07" db="EMBL/GenBank/DDBJ databases">
        <title>Complete genome sequence of Oryzomicrobium terrae TPP412.</title>
        <authorList>
            <person name="Chiu L.-W."/>
            <person name="Lo K.-J."/>
            <person name="Tsai Y.-M."/>
            <person name="Lin S.-S."/>
            <person name="Kuo C.-H."/>
            <person name="Liu C.-T."/>
        </authorList>
    </citation>
    <scope>NUCLEOTIDE SEQUENCE [LARGE SCALE GENOMIC DNA]</scope>
    <source>
        <strain evidence="5 6">TPP412</strain>
    </source>
</reference>
<feature type="domain" description="PilY1 beta-propeller" evidence="4">
    <location>
        <begin position="594"/>
        <end position="897"/>
    </location>
</feature>
<gene>
    <name evidence="5" type="primary">pilY1</name>
    <name evidence="5" type="ORF">OTERR_07280</name>
</gene>
<dbReference type="EMBL" id="CP022579">
    <property type="protein sequence ID" value="QEL64204.1"/>
    <property type="molecule type" value="Genomic_DNA"/>
</dbReference>
<sequence length="1066" mass="111444">MQRHVLRRLARYSALFLALVGSLALAGTDIADTPMAVKNNVAPNFMFMVDSSGSMRNIVPEAPYSPTATYLASCPNGNRQVPAGTSVDLRITGGVPKIYYGNNSYTLGSASNSQRCFDNNATYSARLLADQPCGGGTTCPTSLDAVYTGHYLNWFFGNYDGPLTGWVDRKKLSNASYAVHTRLEIAQIAAKATLDALPLPTSGSTQAKVRVGLSAYNSSDGGSLLRGIADLTTTNLAAMKTAIDGLDASGSTPLSETLADIGQYFTIPYTGNLTLHPNGTPSIASVASTFKQGTSSPHKLAGAPSTCSGTSCPVQYWCQRSYAILLTDGRPQNDIGLANNANLCDYAGVIGSCPTTGKNQYGQKTTTTHIGHLGGAHSYESGGSDYLDDVAQALYEIDLRPDLAAPAGRSKKNNVRTYTVGFADAQAKDDPLLQETAAEGGGLFLTADDTTTLTTAFKKAMDDALSKDGASSAVAVVNTQITVDNTAYASKYSSGDWSGDLEAFSLNTTTGLPITPSVWSAQAKLDARTAANRNIVTYSGTGGAVFSAASTGLAAPLVNYLRGDRSLEGSTYRRRGHLLGDIVNAEPVVVKYGDTPVIFQGANDGMLHVFNGSISASDTQQGQELWAYVPRLLLNKLSTLADPNYAHQFYVDATPAIADVPGASSTTKVLVGGLGKGGRGYYALDITSGTAASESAYAAKVLWEALGSDSRMGYSYGTPLIINTPSGWRVLVASGYNNGSDTSGDGHGRVFVLNPTTGAVTNVIDTGVGNAATPAGLTYLAKPNGALATDVISYVYGGDLLGNVWRFNLNDWSAVHIATLTDGAGNAQAITSAPVVGPVNASASKYFVYVGTGQYLGDSDVPGNTPQNAHATQTQSVYGIIDDTSVVSPPLPNIRGGNGSTCPSGGGTGAFVCQNPGTAQNNNTEYTNTTYGLSATQTGWYFDLPIANARVVTHPQLSSGGALVITVNVPTNTTCDPGGSSWFVNVDAANGGAIPTTYNGNTYWPSFSFQGYALSSRAVIVETADGKRAVIRFSDQTFKSPAVREPPKPPGAAPAVWRRIYWRELM</sequence>
<protein>
    <submittedName>
        <fullName evidence="5">Type IV pilus assembly protein PilY1</fullName>
    </submittedName>
</protein>
<accession>A0A5C1E6E4</accession>
<organism evidence="5 6">
    <name type="scientific">Oryzomicrobium terrae</name>
    <dbReference type="NCBI Taxonomy" id="1735038"/>
    <lineage>
        <taxon>Bacteria</taxon>
        <taxon>Pseudomonadati</taxon>
        <taxon>Pseudomonadota</taxon>
        <taxon>Betaproteobacteria</taxon>
        <taxon>Rhodocyclales</taxon>
        <taxon>Rhodocyclaceae</taxon>
        <taxon>Oryzomicrobium</taxon>
    </lineage>
</organism>